<dbReference type="SUPFAM" id="SSF49464">
    <property type="entry name" value="Carboxypeptidase regulatory domain-like"/>
    <property type="match status" value="1"/>
</dbReference>
<keyword evidence="4 7" id="KW-0812">Transmembrane</keyword>
<dbReference type="Gene3D" id="2.170.130.10">
    <property type="entry name" value="TonB-dependent receptor, plug domain"/>
    <property type="match status" value="1"/>
</dbReference>
<evidence type="ECO:0000256" key="5">
    <source>
        <dbReference type="ARBA" id="ARBA00023136"/>
    </source>
</evidence>
<dbReference type="InterPro" id="IPR008969">
    <property type="entry name" value="CarboxyPept-like_regulatory"/>
</dbReference>
<dbReference type="Proteomes" id="UP001596425">
    <property type="component" value="Unassembled WGS sequence"/>
</dbReference>
<keyword evidence="8" id="KW-0732">Signal</keyword>
<dbReference type="InterPro" id="IPR039426">
    <property type="entry name" value="TonB-dep_rcpt-like"/>
</dbReference>
<keyword evidence="11" id="KW-1185">Reference proteome</keyword>
<evidence type="ECO:0000259" key="9">
    <source>
        <dbReference type="Pfam" id="PF25183"/>
    </source>
</evidence>
<comment type="similarity">
    <text evidence="7">Belongs to the TonB-dependent receptor family.</text>
</comment>
<keyword evidence="3 7" id="KW-1134">Transmembrane beta strand</keyword>
<keyword evidence="6 7" id="KW-0998">Cell outer membrane</keyword>
<comment type="caution">
    <text evidence="10">The sequence shown here is derived from an EMBL/GenBank/DDBJ whole genome shotgun (WGS) entry which is preliminary data.</text>
</comment>
<evidence type="ECO:0000256" key="1">
    <source>
        <dbReference type="ARBA" id="ARBA00004571"/>
    </source>
</evidence>
<name>A0ABW1YUR1_9GAMM</name>
<comment type="subcellular location">
    <subcellularLocation>
        <location evidence="1 7">Cell outer membrane</location>
        <topology evidence="1 7">Multi-pass membrane protein</topology>
    </subcellularLocation>
</comment>
<dbReference type="EMBL" id="JBHSVR010000001">
    <property type="protein sequence ID" value="MFC6635638.1"/>
    <property type="molecule type" value="Genomic_DNA"/>
</dbReference>
<dbReference type="SUPFAM" id="SSF56935">
    <property type="entry name" value="Porins"/>
    <property type="match status" value="1"/>
</dbReference>
<accession>A0ABW1YUR1</accession>
<organism evidence="10 11">
    <name type="scientific">Microbulbifer taiwanensis</name>
    <dbReference type="NCBI Taxonomy" id="986746"/>
    <lineage>
        <taxon>Bacteria</taxon>
        <taxon>Pseudomonadati</taxon>
        <taxon>Pseudomonadota</taxon>
        <taxon>Gammaproteobacteria</taxon>
        <taxon>Cellvibrionales</taxon>
        <taxon>Microbulbiferaceae</taxon>
        <taxon>Microbulbifer</taxon>
    </lineage>
</organism>
<dbReference type="Gene3D" id="2.60.40.1120">
    <property type="entry name" value="Carboxypeptidase-like, regulatory domain"/>
    <property type="match status" value="1"/>
</dbReference>
<evidence type="ECO:0000313" key="11">
    <source>
        <dbReference type="Proteomes" id="UP001596425"/>
    </source>
</evidence>
<reference evidence="11" key="1">
    <citation type="journal article" date="2019" name="Int. J. Syst. Evol. Microbiol.">
        <title>The Global Catalogue of Microorganisms (GCM) 10K type strain sequencing project: providing services to taxonomists for standard genome sequencing and annotation.</title>
        <authorList>
            <consortium name="The Broad Institute Genomics Platform"/>
            <consortium name="The Broad Institute Genome Sequencing Center for Infectious Disease"/>
            <person name="Wu L."/>
            <person name="Ma J."/>
        </authorList>
    </citation>
    <scope>NUCLEOTIDE SEQUENCE [LARGE SCALE GENOMIC DNA]</scope>
    <source>
        <strain evidence="11">CGMCC 1.13718</strain>
    </source>
</reference>
<dbReference type="InterPro" id="IPR037066">
    <property type="entry name" value="Plug_dom_sf"/>
</dbReference>
<feature type="domain" description="TonB-dependent transporter Oar-like beta-barrel" evidence="9">
    <location>
        <begin position="226"/>
        <end position="861"/>
    </location>
</feature>
<protein>
    <submittedName>
        <fullName evidence="10">TonB-dependent receptor domain-containing protein</fullName>
    </submittedName>
</protein>
<evidence type="ECO:0000256" key="3">
    <source>
        <dbReference type="ARBA" id="ARBA00022452"/>
    </source>
</evidence>
<proteinExistence type="inferred from homology"/>
<feature type="chain" id="PRO_5045338939" evidence="8">
    <location>
        <begin position="24"/>
        <end position="1000"/>
    </location>
</feature>
<keyword evidence="5 7" id="KW-0472">Membrane</keyword>
<evidence type="ECO:0000256" key="4">
    <source>
        <dbReference type="ARBA" id="ARBA00022692"/>
    </source>
</evidence>
<dbReference type="Pfam" id="PF13620">
    <property type="entry name" value="CarboxypepD_reg"/>
    <property type="match status" value="1"/>
</dbReference>
<dbReference type="PROSITE" id="PS52016">
    <property type="entry name" value="TONB_DEPENDENT_REC_3"/>
    <property type="match status" value="1"/>
</dbReference>
<evidence type="ECO:0000256" key="6">
    <source>
        <dbReference type="ARBA" id="ARBA00023237"/>
    </source>
</evidence>
<keyword evidence="10" id="KW-0675">Receptor</keyword>
<sequence length="1000" mass="109289">MQIRKSLLALAISASLGSQFATGADTSGGSLKGQVTGAAGEVIASATITVTHIGKGLVRTVQSNAKGEYNLRNLPVGEYRIRFEKDGYSPAQAQDVRVRVGQSMIYDGTLTGAGQVLEEVQVTGSMLRRIDTGSSTAGVVITQERLQALPVNTGFEAMAQLAPGVAQPGGSSFNGASSFGGASSAENGYYLNGLNVSNIKTGLGSIALPWEAISQTQVKTGAIDPEYGGALGGIINAVSKSGDNEFKFGSQVRFDPNSMHEQHNSVRRQSGDYEINTEQSGESFTESQFWASGPIVPDKAFFYALFAPRTTKDEWVSDSSYYDRVREEDRWLVRLDWFINENHSLDITAINNEENGERDNYAYDPSADKVGDFTGVTATREGGNVYGLHYSGQLTDALAIDLVAGRTQETIYNAAISDLPIVEDCRNACLSYSNHSDSTVGEEDYTRDQLRLDISYELLNHSLKAGVDYNKVDLYYDSTPNGIGGALGWWSQDIAEADDGSNLEPGTSMISRRVRTRHAESDVSARAIYLQDSWAVTDQLTLNLGARYEQFENTATDGCAQLQGAAKELCEQDSAGDDRVFVDADGFSPRLQAVYDLHGDGDTKVYATYGRYYQPVSTNMNITQGSASREYFEYYALDQVDANGRATLLSDGSPSRGEQLSGYVRQEGIVDADLIASANLEGMYSDEFTVGFETLVFDDMVLGVRGIYRDLKRSIEDTDVGPVLGNRLAEMGIDNKTGQSSFYVLMNPGEDMEISYDFDGDGQVDNVKLSAAELALPEPKRRYFALETSLRGQVTDRLYMDASYTWSHSYGNTEGLVRTDNDQADPGWTTSYDYADLMDHGSGDLPNDHRHAVKMNGFYDFSDNLTLGLVTSLVSGRPQNYFSIHPAGVDSCAEGSPWSDCISRYYGAASFYDENGNPAKRGSKGNLPWAKQVDLSLTYTRPLFDGELMLKGTVYNLLNDDAALDVMETRTINGELNPDYGIPQSRVEARYLSLVARYNF</sequence>
<keyword evidence="2 7" id="KW-0813">Transport</keyword>
<dbReference type="PANTHER" id="PTHR30069:SF46">
    <property type="entry name" value="OAR PROTEIN"/>
    <property type="match status" value="1"/>
</dbReference>
<dbReference type="InterPro" id="IPR057601">
    <property type="entry name" value="Oar-like_b-barrel"/>
</dbReference>
<dbReference type="InterPro" id="IPR036942">
    <property type="entry name" value="Beta-barrel_TonB_sf"/>
</dbReference>
<dbReference type="PANTHER" id="PTHR30069">
    <property type="entry name" value="TONB-DEPENDENT OUTER MEMBRANE RECEPTOR"/>
    <property type="match status" value="1"/>
</dbReference>
<evidence type="ECO:0000256" key="8">
    <source>
        <dbReference type="SAM" id="SignalP"/>
    </source>
</evidence>
<dbReference type="Pfam" id="PF25183">
    <property type="entry name" value="OMP_b-brl_4"/>
    <property type="match status" value="1"/>
</dbReference>
<evidence type="ECO:0000313" key="10">
    <source>
        <dbReference type="EMBL" id="MFC6635638.1"/>
    </source>
</evidence>
<feature type="signal peptide" evidence="8">
    <location>
        <begin position="1"/>
        <end position="23"/>
    </location>
</feature>
<evidence type="ECO:0000256" key="7">
    <source>
        <dbReference type="PROSITE-ProRule" id="PRU01360"/>
    </source>
</evidence>
<evidence type="ECO:0000256" key="2">
    <source>
        <dbReference type="ARBA" id="ARBA00022448"/>
    </source>
</evidence>
<gene>
    <name evidence="10" type="ORF">ACFQBM_20410</name>
</gene>
<dbReference type="RefSeq" id="WP_193192607.1">
    <property type="nucleotide sequence ID" value="NZ_JACZFR010000030.1"/>
</dbReference>
<dbReference type="Gene3D" id="2.40.170.20">
    <property type="entry name" value="TonB-dependent receptor, beta-barrel domain"/>
    <property type="match status" value="1"/>
</dbReference>